<proteinExistence type="predicted"/>
<accession>A0A096FAW7</accession>
<reference evidence="1 2" key="1">
    <citation type="submission" date="2013-09" db="EMBL/GenBank/DDBJ databases">
        <title>High correlation between genotypes and phenotypes of environmental bacteria Comamonas testosteroni strains.</title>
        <authorList>
            <person name="Liu L."/>
            <person name="Zhu W."/>
            <person name="Xia X."/>
            <person name="Xu B."/>
            <person name="Luo M."/>
            <person name="Wang G."/>
        </authorList>
    </citation>
    <scope>NUCLEOTIDE SEQUENCE [LARGE SCALE GENOMIC DNA]</scope>
    <source>
        <strain evidence="1 2">JL40</strain>
    </source>
</reference>
<protein>
    <submittedName>
        <fullName evidence="1">Uncharacterized protein</fullName>
    </submittedName>
</protein>
<name>A0A096FAW7_COMTE</name>
<evidence type="ECO:0000313" key="2">
    <source>
        <dbReference type="Proteomes" id="UP000029553"/>
    </source>
</evidence>
<dbReference type="Proteomes" id="UP000029553">
    <property type="component" value="Unassembled WGS sequence"/>
</dbReference>
<sequence>MAAATFAQEKAAPCTAIITPPEQSAAVHAPGAPCQAGAVQAGDSRTMARCA</sequence>
<gene>
    <name evidence="1" type="ORF">P353_20845</name>
</gene>
<dbReference type="AlphaFoldDB" id="A0A096FAW7"/>
<evidence type="ECO:0000313" key="1">
    <source>
        <dbReference type="EMBL" id="KGH26898.1"/>
    </source>
</evidence>
<comment type="caution">
    <text evidence="1">The sequence shown here is derived from an EMBL/GenBank/DDBJ whole genome shotgun (WGS) entry which is preliminary data.</text>
</comment>
<organism evidence="1 2">
    <name type="scientific">Comamonas testosteroni</name>
    <name type="common">Pseudomonas testosteroni</name>
    <dbReference type="NCBI Taxonomy" id="285"/>
    <lineage>
        <taxon>Bacteria</taxon>
        <taxon>Pseudomonadati</taxon>
        <taxon>Pseudomonadota</taxon>
        <taxon>Betaproteobacteria</taxon>
        <taxon>Burkholderiales</taxon>
        <taxon>Comamonadaceae</taxon>
        <taxon>Comamonas</taxon>
    </lineage>
</organism>
<dbReference type="EMBL" id="AWOR01000068">
    <property type="protein sequence ID" value="KGH26898.1"/>
    <property type="molecule type" value="Genomic_DNA"/>
</dbReference>